<dbReference type="EMBL" id="SDPQ02000002">
    <property type="protein sequence ID" value="KAA1397539.1"/>
    <property type="molecule type" value="Genomic_DNA"/>
</dbReference>
<dbReference type="RefSeq" id="WP_149688989.1">
    <property type="nucleotide sequence ID" value="NZ_SDPQ02000002.1"/>
</dbReference>
<protein>
    <recommendedName>
        <fullName evidence="3">TetR family transcriptional regulator</fullName>
    </recommendedName>
</protein>
<keyword evidence="2" id="KW-1185">Reference proteome</keyword>
<proteinExistence type="predicted"/>
<accession>A0A5M4FE89</accession>
<evidence type="ECO:0000313" key="2">
    <source>
        <dbReference type="Proteomes" id="UP000380867"/>
    </source>
</evidence>
<comment type="caution">
    <text evidence="1">The sequence shown here is derived from an EMBL/GenBank/DDBJ whole genome shotgun (WGS) entry which is preliminary data.</text>
</comment>
<reference evidence="1" key="1">
    <citation type="submission" date="2019-09" db="EMBL/GenBank/DDBJ databases">
        <authorList>
            <person name="Li J."/>
        </authorList>
    </citation>
    <scope>NUCLEOTIDE SEQUENCE [LARGE SCALE GENOMIC DNA]</scope>
    <source>
        <strain evidence="1">JCM 14732</strain>
    </source>
</reference>
<organism evidence="1 2">
    <name type="scientific">Aeromicrobium ginsengisoli</name>
    <dbReference type="NCBI Taxonomy" id="363867"/>
    <lineage>
        <taxon>Bacteria</taxon>
        <taxon>Bacillati</taxon>
        <taxon>Actinomycetota</taxon>
        <taxon>Actinomycetes</taxon>
        <taxon>Propionibacteriales</taxon>
        <taxon>Nocardioidaceae</taxon>
        <taxon>Aeromicrobium</taxon>
    </lineage>
</organism>
<evidence type="ECO:0000313" key="1">
    <source>
        <dbReference type="EMBL" id="KAA1397539.1"/>
    </source>
</evidence>
<dbReference type="Proteomes" id="UP000380867">
    <property type="component" value="Unassembled WGS sequence"/>
</dbReference>
<sequence>MQAVIGTPGAGSIELALQPHADHPMVAPVLARVTERRMSTLESLFAEQGLSRPDARDRARLTYAAYLGHAQLAHATPGQLPKGKAFTAYVDRIVETLADV</sequence>
<evidence type="ECO:0008006" key="3">
    <source>
        <dbReference type="Google" id="ProtNLM"/>
    </source>
</evidence>
<dbReference type="OrthoDB" id="3218408at2"/>
<dbReference type="AlphaFoldDB" id="A0A5M4FE89"/>
<gene>
    <name evidence="1" type="ORF">ESP70_009210</name>
</gene>
<name>A0A5M4FE89_9ACTN</name>